<proteinExistence type="predicted"/>
<evidence type="ECO:0000313" key="2">
    <source>
        <dbReference type="EMBL" id="CAE4575708.1"/>
    </source>
</evidence>
<feature type="region of interest" description="Disordered" evidence="1">
    <location>
        <begin position="1"/>
        <end position="29"/>
    </location>
</feature>
<feature type="compositionally biased region" description="Basic and acidic residues" evidence="1">
    <location>
        <begin position="1"/>
        <end position="10"/>
    </location>
</feature>
<organism evidence="2">
    <name type="scientific">Alexandrium monilatum</name>
    <dbReference type="NCBI Taxonomy" id="311494"/>
    <lineage>
        <taxon>Eukaryota</taxon>
        <taxon>Sar</taxon>
        <taxon>Alveolata</taxon>
        <taxon>Dinophyceae</taxon>
        <taxon>Gonyaulacales</taxon>
        <taxon>Pyrocystaceae</taxon>
        <taxon>Alexandrium</taxon>
    </lineage>
</organism>
<name>A0A7S4QA69_9DINO</name>
<dbReference type="EMBL" id="HBNR01022945">
    <property type="protein sequence ID" value="CAE4575708.1"/>
    <property type="molecule type" value="Transcribed_RNA"/>
</dbReference>
<gene>
    <name evidence="2" type="ORF">AMON00008_LOCUS15328</name>
</gene>
<protein>
    <submittedName>
        <fullName evidence="2">Uncharacterized protein</fullName>
    </submittedName>
</protein>
<reference evidence="2" key="1">
    <citation type="submission" date="2021-01" db="EMBL/GenBank/DDBJ databases">
        <authorList>
            <person name="Corre E."/>
            <person name="Pelletier E."/>
            <person name="Niang G."/>
            <person name="Scheremetjew M."/>
            <person name="Finn R."/>
            <person name="Kale V."/>
            <person name="Holt S."/>
            <person name="Cochrane G."/>
            <person name="Meng A."/>
            <person name="Brown T."/>
            <person name="Cohen L."/>
        </authorList>
    </citation>
    <scope>NUCLEOTIDE SEQUENCE</scope>
    <source>
        <strain evidence="2">CCMP3105</strain>
    </source>
</reference>
<sequence length="493" mass="55188">MAQATEEARWGGRGQTPASRRGPGFGTMGEADDLVSVPRQLLAEILEDGTCPLHLRLQLRKVMGKQRVDEADLCSSITLWIKPCLPLIAAKLPLAEVLSVRACSSAGLEWVMQRGVAQLGGTSEAHDRIRTRLWIHRVAELNRESADETVYETPVRRLADDALRRRMEAEMADARHDMEQQIRAFQVEVDRRMEQQAVRVHAIVEERVQQQLDTILVAEMEKVRTMVEERVQGRVRAVVQREVHATVCEMQVRQAMLAHENERLRAALLEQLDHSDLCFRSLMWALSPNATGFFARTLRLMWSCRRRFTRFSAWFSAWLLGVPPDRRREGLRTRLEALQRAASDFEAEEPAQGAELRSLLAPAAERELPELPQTMRRQLLMAIMAAAAALPAEVPGQAREPRALVQGEADRARAVAAEVRRAEAGAAIAVAEPAPEEAQEVEQELSHRGELVQVSEEEEEEAEVALGSLLRVGLLRVDPAVGAGLEVNWVKLG</sequence>
<accession>A0A7S4QA69</accession>
<dbReference type="AlphaFoldDB" id="A0A7S4QA69"/>
<evidence type="ECO:0000256" key="1">
    <source>
        <dbReference type="SAM" id="MobiDB-lite"/>
    </source>
</evidence>